<dbReference type="FunFam" id="3.40.190.290:FF:000001">
    <property type="entry name" value="Transcriptional regulator, LysR family"/>
    <property type="match status" value="1"/>
</dbReference>
<dbReference type="CDD" id="cd08422">
    <property type="entry name" value="PBP2_CrgA_like"/>
    <property type="match status" value="1"/>
</dbReference>
<dbReference type="InterPro" id="IPR036390">
    <property type="entry name" value="WH_DNA-bd_sf"/>
</dbReference>
<evidence type="ECO:0000313" key="7">
    <source>
        <dbReference type="Proteomes" id="UP000037939"/>
    </source>
</evidence>
<dbReference type="FunFam" id="1.10.10.10:FF:000001">
    <property type="entry name" value="LysR family transcriptional regulator"/>
    <property type="match status" value="1"/>
</dbReference>
<dbReference type="InterPro" id="IPR036388">
    <property type="entry name" value="WH-like_DNA-bd_sf"/>
</dbReference>
<reference evidence="6 7" key="1">
    <citation type="submission" date="2015-07" db="EMBL/GenBank/DDBJ databases">
        <title>Draft genome sequence of the Amantichitinum ursilacus IGB-41, a new chitin-degrading bacterium.</title>
        <authorList>
            <person name="Kirstahler P."/>
            <person name="Guenther M."/>
            <person name="Grumaz C."/>
            <person name="Rupp S."/>
            <person name="Zibek S."/>
            <person name="Sohn K."/>
        </authorList>
    </citation>
    <scope>NUCLEOTIDE SEQUENCE [LARGE SCALE GENOMIC DNA]</scope>
    <source>
        <strain evidence="6 7">IGB-41</strain>
    </source>
</reference>
<dbReference type="EMBL" id="LAQT01000003">
    <property type="protein sequence ID" value="KPC54182.1"/>
    <property type="molecule type" value="Genomic_DNA"/>
</dbReference>
<gene>
    <name evidence="6" type="primary">dmlR_12</name>
    <name evidence="6" type="ORF">WG78_06015</name>
</gene>
<name>A0A0N0GPZ6_9NEIS</name>
<dbReference type="SUPFAM" id="SSF53850">
    <property type="entry name" value="Periplasmic binding protein-like II"/>
    <property type="match status" value="1"/>
</dbReference>
<evidence type="ECO:0000256" key="1">
    <source>
        <dbReference type="ARBA" id="ARBA00009437"/>
    </source>
</evidence>
<dbReference type="PROSITE" id="PS50931">
    <property type="entry name" value="HTH_LYSR"/>
    <property type="match status" value="1"/>
</dbReference>
<protein>
    <submittedName>
        <fullName evidence="6">HTH-type transcriptional regulator DmlR</fullName>
    </submittedName>
</protein>
<dbReference type="InterPro" id="IPR000847">
    <property type="entry name" value="LysR_HTH_N"/>
</dbReference>
<dbReference type="Gene3D" id="1.10.10.10">
    <property type="entry name" value="Winged helix-like DNA-binding domain superfamily/Winged helix DNA-binding domain"/>
    <property type="match status" value="1"/>
</dbReference>
<evidence type="ECO:0000256" key="4">
    <source>
        <dbReference type="ARBA" id="ARBA00023163"/>
    </source>
</evidence>
<keyword evidence="3" id="KW-0238">DNA-binding</keyword>
<dbReference type="PATRIC" id="fig|857265.3.peg.1231"/>
<dbReference type="OrthoDB" id="9178040at2"/>
<accession>A0A0N0GPZ6</accession>
<dbReference type="RefSeq" id="WP_053936876.1">
    <property type="nucleotide sequence ID" value="NZ_LAQT01000003.1"/>
</dbReference>
<dbReference type="GO" id="GO:0003700">
    <property type="term" value="F:DNA-binding transcription factor activity"/>
    <property type="evidence" value="ECO:0007669"/>
    <property type="project" value="InterPro"/>
</dbReference>
<dbReference type="STRING" id="857265.WG78_06015"/>
<dbReference type="GO" id="GO:0043565">
    <property type="term" value="F:sequence-specific DNA binding"/>
    <property type="evidence" value="ECO:0007669"/>
    <property type="project" value="TreeGrafter"/>
</dbReference>
<evidence type="ECO:0000256" key="3">
    <source>
        <dbReference type="ARBA" id="ARBA00023125"/>
    </source>
</evidence>
<dbReference type="InterPro" id="IPR005119">
    <property type="entry name" value="LysR_subst-bd"/>
</dbReference>
<dbReference type="Pfam" id="PF00126">
    <property type="entry name" value="HTH_1"/>
    <property type="match status" value="1"/>
</dbReference>
<keyword evidence="7" id="KW-1185">Reference proteome</keyword>
<keyword evidence="2" id="KW-0805">Transcription regulation</keyword>
<proteinExistence type="inferred from homology"/>
<sequence>MDRLTSLAVFVAAVDEGSIAAAGRRFGLSPVMAGRYLSALEDHVGVRLVERTTRQLNLTDAGRAYFAKAKRILDDLQEADHEAADLQATPRGSLRIAAPITFGSLYLGPVVAAYMAEFAQVEVSLHLQDRFVDLIEEGMDLALRIGQLPDSNLVARKLADCQLLACAAPSWLAAAGVPTHPEDLARHQLIGYLGEVTTAPWSFTSPQGQTFNLDYPCRFSANNTAVMLAVALAGGGIVYGPDFVFARHLQTGQLQRVLPDYRSPVLPLHAVTPTARYVNTKTRLFIERLKGAFAGASPWLGKTEQAEAKIRKT</sequence>
<keyword evidence="4" id="KW-0804">Transcription</keyword>
<organism evidence="6 7">
    <name type="scientific">Amantichitinum ursilacus</name>
    <dbReference type="NCBI Taxonomy" id="857265"/>
    <lineage>
        <taxon>Bacteria</taxon>
        <taxon>Pseudomonadati</taxon>
        <taxon>Pseudomonadota</taxon>
        <taxon>Betaproteobacteria</taxon>
        <taxon>Neisseriales</taxon>
        <taxon>Chitinibacteraceae</taxon>
        <taxon>Amantichitinum</taxon>
    </lineage>
</organism>
<dbReference type="SUPFAM" id="SSF46785">
    <property type="entry name" value="Winged helix' DNA-binding domain"/>
    <property type="match status" value="1"/>
</dbReference>
<evidence type="ECO:0000313" key="6">
    <source>
        <dbReference type="EMBL" id="KPC54182.1"/>
    </source>
</evidence>
<dbReference type="Pfam" id="PF03466">
    <property type="entry name" value="LysR_substrate"/>
    <property type="match status" value="1"/>
</dbReference>
<dbReference type="InterPro" id="IPR058163">
    <property type="entry name" value="LysR-type_TF_proteobact-type"/>
</dbReference>
<dbReference type="PANTHER" id="PTHR30537:SF5">
    <property type="entry name" value="HTH-TYPE TRANSCRIPTIONAL ACTIVATOR TTDR-RELATED"/>
    <property type="match status" value="1"/>
</dbReference>
<evidence type="ECO:0000256" key="2">
    <source>
        <dbReference type="ARBA" id="ARBA00023015"/>
    </source>
</evidence>
<comment type="similarity">
    <text evidence="1">Belongs to the LysR transcriptional regulatory family.</text>
</comment>
<dbReference type="PANTHER" id="PTHR30537">
    <property type="entry name" value="HTH-TYPE TRANSCRIPTIONAL REGULATOR"/>
    <property type="match status" value="1"/>
</dbReference>
<dbReference type="GO" id="GO:0006351">
    <property type="term" value="P:DNA-templated transcription"/>
    <property type="evidence" value="ECO:0007669"/>
    <property type="project" value="TreeGrafter"/>
</dbReference>
<dbReference type="AlphaFoldDB" id="A0A0N0GPZ6"/>
<comment type="caution">
    <text evidence="6">The sequence shown here is derived from an EMBL/GenBank/DDBJ whole genome shotgun (WGS) entry which is preliminary data.</text>
</comment>
<dbReference type="Proteomes" id="UP000037939">
    <property type="component" value="Unassembled WGS sequence"/>
</dbReference>
<evidence type="ECO:0000259" key="5">
    <source>
        <dbReference type="PROSITE" id="PS50931"/>
    </source>
</evidence>
<dbReference type="Gene3D" id="3.40.190.290">
    <property type="match status" value="1"/>
</dbReference>
<feature type="domain" description="HTH lysR-type" evidence="5">
    <location>
        <begin position="1"/>
        <end position="59"/>
    </location>
</feature>